<dbReference type="Proteomes" id="UP001596409">
    <property type="component" value="Unassembled WGS sequence"/>
</dbReference>
<evidence type="ECO:0000313" key="1">
    <source>
        <dbReference type="EMBL" id="MFC7014893.1"/>
    </source>
</evidence>
<name>A0ABW2E950_9ACTN</name>
<dbReference type="EMBL" id="JBHSYM010000057">
    <property type="protein sequence ID" value="MFC7014893.1"/>
    <property type="molecule type" value="Genomic_DNA"/>
</dbReference>
<proteinExistence type="predicted"/>
<accession>A0ABW2E950</accession>
<dbReference type="RefSeq" id="WP_373303396.1">
    <property type="nucleotide sequence ID" value="NZ_BMWA01000016.1"/>
</dbReference>
<sequence length="74" mass="7843">MALLVSQINGCAVCLVADGATGHRTSSRPATTSRPVPLTGTAAWPGSVAPVQAPWFRRAGRSRYERCLLRPHTG</sequence>
<protein>
    <submittedName>
        <fullName evidence="1">Uncharacterized protein</fullName>
    </submittedName>
</protein>
<keyword evidence="2" id="KW-1185">Reference proteome</keyword>
<comment type="caution">
    <text evidence="1">The sequence shown here is derived from an EMBL/GenBank/DDBJ whole genome shotgun (WGS) entry which is preliminary data.</text>
</comment>
<evidence type="ECO:0000313" key="2">
    <source>
        <dbReference type="Proteomes" id="UP001596409"/>
    </source>
</evidence>
<gene>
    <name evidence="1" type="ORF">ACFQMH_24945</name>
</gene>
<organism evidence="1 2">
    <name type="scientific">Streptomyces viridiviolaceus</name>
    <dbReference type="NCBI Taxonomy" id="68282"/>
    <lineage>
        <taxon>Bacteria</taxon>
        <taxon>Bacillati</taxon>
        <taxon>Actinomycetota</taxon>
        <taxon>Actinomycetes</taxon>
        <taxon>Kitasatosporales</taxon>
        <taxon>Streptomycetaceae</taxon>
        <taxon>Streptomyces</taxon>
    </lineage>
</organism>
<reference evidence="2" key="1">
    <citation type="journal article" date="2019" name="Int. J. Syst. Evol. Microbiol.">
        <title>The Global Catalogue of Microorganisms (GCM) 10K type strain sequencing project: providing services to taxonomists for standard genome sequencing and annotation.</title>
        <authorList>
            <consortium name="The Broad Institute Genomics Platform"/>
            <consortium name="The Broad Institute Genome Sequencing Center for Infectious Disease"/>
            <person name="Wu L."/>
            <person name="Ma J."/>
        </authorList>
    </citation>
    <scope>NUCLEOTIDE SEQUENCE [LARGE SCALE GENOMIC DNA]</scope>
    <source>
        <strain evidence="2">JCM 4855</strain>
    </source>
</reference>